<feature type="region of interest" description="Disordered" evidence="1">
    <location>
        <begin position="442"/>
        <end position="461"/>
    </location>
</feature>
<accession>A0ABP8C031</accession>
<protein>
    <recommendedName>
        <fullName evidence="4">Propane 2-monooxygenase</fullName>
    </recommendedName>
</protein>
<proteinExistence type="predicted"/>
<organism evidence="2 3">
    <name type="scientific">Actinomadura meridiana</name>
    <dbReference type="NCBI Taxonomy" id="559626"/>
    <lineage>
        <taxon>Bacteria</taxon>
        <taxon>Bacillati</taxon>
        <taxon>Actinomycetota</taxon>
        <taxon>Actinomycetes</taxon>
        <taxon>Streptosporangiales</taxon>
        <taxon>Thermomonosporaceae</taxon>
        <taxon>Actinomadura</taxon>
    </lineage>
</organism>
<evidence type="ECO:0008006" key="4">
    <source>
        <dbReference type="Google" id="ProtNLM"/>
    </source>
</evidence>
<sequence>MEKIMELRDARQAAIGKHPFFEWLNDSSTAIEERLTFAPMAAFFVMQFRDMNLWVLRFPQTRDEYEWIINLGTREDERHSRMFLEDWRKLDLDGRLRWSASDTLWWLFLSPDQEVFRRSGIEFISLAVADGDDALIRFGHSEAGEATGHVMLGNTATITESLAEKTGLTYRYFGPYHLELESGHVANTEGVFERVVLDPRRRAESVEACNRMFDIFERIFDGFLRYARTYVDTGTVPERSAAPSATAEWTAPPLEIKPNDQRGIRVARRLAQRKAQVAAHPFYDWLREADGLSARQKLNRFIPMWVMDILGYRDLNRYAMTYPSPKDTAEQAVNTWAARLSRHSGLFLSDWDALGLDAILGHSASDALEFLFLDQDMDLHRQNMIEFVKLALRHRDPAVRWWMMAALESTGEQFFAHTRTLATTVEAETGLRLDYLAGRHDPSDTCANTGGDQDGVPPAPLSAEGLEAALRVVDHVFDSMEAQLWRSLAVARANKFNVP</sequence>
<evidence type="ECO:0000313" key="3">
    <source>
        <dbReference type="Proteomes" id="UP001501710"/>
    </source>
</evidence>
<dbReference type="InterPro" id="IPR016084">
    <property type="entry name" value="Haem_Oase-like_multi-hlx"/>
</dbReference>
<dbReference type="Proteomes" id="UP001501710">
    <property type="component" value="Unassembled WGS sequence"/>
</dbReference>
<reference evidence="3" key="1">
    <citation type="journal article" date="2019" name="Int. J. Syst. Evol. Microbiol.">
        <title>The Global Catalogue of Microorganisms (GCM) 10K type strain sequencing project: providing services to taxonomists for standard genome sequencing and annotation.</title>
        <authorList>
            <consortium name="The Broad Institute Genomics Platform"/>
            <consortium name="The Broad Institute Genome Sequencing Center for Infectious Disease"/>
            <person name="Wu L."/>
            <person name="Ma J."/>
        </authorList>
    </citation>
    <scope>NUCLEOTIDE SEQUENCE [LARGE SCALE GENOMIC DNA]</scope>
    <source>
        <strain evidence="3">JCM 17440</strain>
    </source>
</reference>
<dbReference type="RefSeq" id="WP_344895683.1">
    <property type="nucleotide sequence ID" value="NZ_BAABAS010000006.1"/>
</dbReference>
<keyword evidence="3" id="KW-1185">Reference proteome</keyword>
<evidence type="ECO:0000313" key="2">
    <source>
        <dbReference type="EMBL" id="GAA4231289.1"/>
    </source>
</evidence>
<gene>
    <name evidence="2" type="ORF">GCM10022254_28060</name>
</gene>
<dbReference type="EMBL" id="BAABAS010000006">
    <property type="protein sequence ID" value="GAA4231289.1"/>
    <property type="molecule type" value="Genomic_DNA"/>
</dbReference>
<name>A0ABP8C031_9ACTN</name>
<comment type="caution">
    <text evidence="2">The sequence shown here is derived from an EMBL/GenBank/DDBJ whole genome shotgun (WGS) entry which is preliminary data.</text>
</comment>
<evidence type="ECO:0000256" key="1">
    <source>
        <dbReference type="SAM" id="MobiDB-lite"/>
    </source>
</evidence>
<dbReference type="Gene3D" id="1.20.910.10">
    <property type="entry name" value="Heme oxygenase-like"/>
    <property type="match status" value="1"/>
</dbReference>